<dbReference type="PANTHER" id="PTHR11358">
    <property type="entry name" value="ARGINASE/AGMATINASE"/>
    <property type="match status" value="1"/>
</dbReference>
<dbReference type="PANTHER" id="PTHR11358:SF41">
    <property type="entry name" value="ARGINASE"/>
    <property type="match status" value="1"/>
</dbReference>
<sequence>MNVTLLNIDGVYRNQTFYQNSSHQWINFDFLRNINLFCEKELVGKIRKMVVQQPNDIYFLGNGNYHYFSYILQSQIDKPYSLVLFDHHTDTLPSPSDELLSCGSWVLESLKNLPMLKKAYIIGVSEEAVQHIPNSIQDKIVLYTERMFQTNLRSVLKSILKTMPTNMVYISVDKDVLYKKDAVTNWDHGTLRIKQLLKMIKTLFQHKIIIGSDVCGEVMINPSNEYSQEIMEAIAINNRANGLILEAMKWWSKKGKISPAVLHA</sequence>
<name>A0A916RVR8_9BACI</name>
<evidence type="ECO:0000313" key="2">
    <source>
        <dbReference type="Proteomes" id="UP000613512"/>
    </source>
</evidence>
<comment type="caution">
    <text evidence="1">The sequence shown here is derived from an EMBL/GenBank/DDBJ whole genome shotgun (WGS) entry which is preliminary data.</text>
</comment>
<dbReference type="InterPro" id="IPR006035">
    <property type="entry name" value="Ureohydrolase"/>
</dbReference>
<dbReference type="SUPFAM" id="SSF52768">
    <property type="entry name" value="Arginase/deacetylase"/>
    <property type="match status" value="1"/>
</dbReference>
<proteinExistence type="predicted"/>
<dbReference type="Proteomes" id="UP000613512">
    <property type="component" value="Unassembled WGS sequence"/>
</dbReference>
<dbReference type="Pfam" id="PF00491">
    <property type="entry name" value="Arginase"/>
    <property type="match status" value="1"/>
</dbReference>
<protein>
    <submittedName>
        <fullName evidence="1">Arginase</fullName>
    </submittedName>
</protein>
<dbReference type="InterPro" id="IPR023696">
    <property type="entry name" value="Ureohydrolase_dom_sf"/>
</dbReference>
<dbReference type="AlphaFoldDB" id="A0A916RVR8"/>
<keyword evidence="2" id="KW-1185">Reference proteome</keyword>
<reference evidence="1" key="1">
    <citation type="journal article" date="2014" name="Int. J. Syst. Evol. Microbiol.">
        <title>Complete genome sequence of Corynebacterium casei LMG S-19264T (=DSM 44701T), isolated from a smear-ripened cheese.</title>
        <authorList>
            <consortium name="US DOE Joint Genome Institute (JGI-PGF)"/>
            <person name="Walter F."/>
            <person name="Albersmeier A."/>
            <person name="Kalinowski J."/>
            <person name="Ruckert C."/>
        </authorList>
    </citation>
    <scope>NUCLEOTIDE SEQUENCE</scope>
    <source>
        <strain evidence="1">CGMCC 1.12408</strain>
    </source>
</reference>
<dbReference type="GO" id="GO:0008783">
    <property type="term" value="F:agmatinase activity"/>
    <property type="evidence" value="ECO:0007669"/>
    <property type="project" value="TreeGrafter"/>
</dbReference>
<dbReference type="GO" id="GO:0033389">
    <property type="term" value="P:putrescine biosynthetic process from arginine, via agmatine"/>
    <property type="evidence" value="ECO:0007669"/>
    <property type="project" value="TreeGrafter"/>
</dbReference>
<accession>A0A916RVR8</accession>
<gene>
    <name evidence="1" type="ORF">GCM10008025_15400</name>
</gene>
<organism evidence="1 2">
    <name type="scientific">Ornithinibacillus halotolerans</name>
    <dbReference type="NCBI Taxonomy" id="1274357"/>
    <lineage>
        <taxon>Bacteria</taxon>
        <taxon>Bacillati</taxon>
        <taxon>Bacillota</taxon>
        <taxon>Bacilli</taxon>
        <taxon>Bacillales</taxon>
        <taxon>Bacillaceae</taxon>
        <taxon>Ornithinibacillus</taxon>
    </lineage>
</organism>
<reference evidence="1" key="2">
    <citation type="submission" date="2020-09" db="EMBL/GenBank/DDBJ databases">
        <authorList>
            <person name="Sun Q."/>
            <person name="Zhou Y."/>
        </authorList>
    </citation>
    <scope>NUCLEOTIDE SEQUENCE</scope>
    <source>
        <strain evidence="1">CGMCC 1.12408</strain>
    </source>
</reference>
<evidence type="ECO:0000313" key="1">
    <source>
        <dbReference type="EMBL" id="GGA72530.1"/>
    </source>
</evidence>
<dbReference type="RefSeq" id="WP_188384090.1">
    <property type="nucleotide sequence ID" value="NZ_BMEY01000006.1"/>
</dbReference>
<dbReference type="Gene3D" id="3.40.800.10">
    <property type="entry name" value="Ureohydrolase domain"/>
    <property type="match status" value="1"/>
</dbReference>
<dbReference type="EMBL" id="BMEY01000006">
    <property type="protein sequence ID" value="GGA72530.1"/>
    <property type="molecule type" value="Genomic_DNA"/>
</dbReference>
<dbReference type="GO" id="GO:0046872">
    <property type="term" value="F:metal ion binding"/>
    <property type="evidence" value="ECO:0007669"/>
    <property type="project" value="InterPro"/>
</dbReference>